<accession>A0A3A9A105</accession>
<dbReference type="GO" id="GO:0005886">
    <property type="term" value="C:plasma membrane"/>
    <property type="evidence" value="ECO:0007669"/>
    <property type="project" value="UniProtKB-SubCell"/>
</dbReference>
<feature type="transmembrane region" description="Helical" evidence="6">
    <location>
        <begin position="286"/>
        <end position="308"/>
    </location>
</feature>
<protein>
    <submittedName>
        <fullName evidence="8">ABC transporter permease</fullName>
    </submittedName>
</protein>
<feature type="transmembrane region" description="Helical" evidence="6">
    <location>
        <begin position="195"/>
        <end position="218"/>
    </location>
</feature>
<name>A0A3A9A105_9FIRM</name>
<evidence type="ECO:0000313" key="8">
    <source>
        <dbReference type="EMBL" id="RKI85380.1"/>
    </source>
</evidence>
<feature type="transmembrane region" description="Helical" evidence="6">
    <location>
        <begin position="230"/>
        <end position="256"/>
    </location>
</feature>
<dbReference type="AlphaFoldDB" id="A0A3A9A105"/>
<evidence type="ECO:0000313" key="9">
    <source>
        <dbReference type="Proteomes" id="UP000280696"/>
    </source>
</evidence>
<keyword evidence="4 6" id="KW-1133">Transmembrane helix</keyword>
<gene>
    <name evidence="8" type="ORF">D7V94_23025</name>
</gene>
<dbReference type="InterPro" id="IPR052536">
    <property type="entry name" value="ABC-4_Integral_Memb_Prot"/>
</dbReference>
<evidence type="ECO:0000256" key="4">
    <source>
        <dbReference type="ARBA" id="ARBA00022989"/>
    </source>
</evidence>
<dbReference type="RefSeq" id="WP_147424686.1">
    <property type="nucleotide sequence ID" value="NZ_RAYQ01000088.1"/>
</dbReference>
<evidence type="ECO:0000259" key="7">
    <source>
        <dbReference type="Pfam" id="PF02687"/>
    </source>
</evidence>
<evidence type="ECO:0000256" key="5">
    <source>
        <dbReference type="ARBA" id="ARBA00023136"/>
    </source>
</evidence>
<keyword evidence="2" id="KW-1003">Cell membrane</keyword>
<feature type="domain" description="ABC3 transporter permease C-terminal" evidence="7">
    <location>
        <begin position="63"/>
        <end position="180"/>
    </location>
</feature>
<dbReference type="EMBL" id="RAYQ01000088">
    <property type="protein sequence ID" value="RKI85380.1"/>
    <property type="molecule type" value="Genomic_DNA"/>
</dbReference>
<dbReference type="Proteomes" id="UP000280696">
    <property type="component" value="Unassembled WGS sequence"/>
</dbReference>
<evidence type="ECO:0000256" key="3">
    <source>
        <dbReference type="ARBA" id="ARBA00022692"/>
    </source>
</evidence>
<feature type="non-terminal residue" evidence="8">
    <location>
        <position position="443"/>
    </location>
</feature>
<organism evidence="8 9">
    <name type="scientific">Parablautia intestinalis</name>
    <dbReference type="NCBI Taxonomy" id="2320100"/>
    <lineage>
        <taxon>Bacteria</taxon>
        <taxon>Bacillati</taxon>
        <taxon>Bacillota</taxon>
        <taxon>Clostridia</taxon>
        <taxon>Lachnospirales</taxon>
        <taxon>Lachnospiraceae</taxon>
        <taxon>Parablautia</taxon>
    </lineage>
</organism>
<feature type="transmembrane region" description="Helical" evidence="6">
    <location>
        <begin position="154"/>
        <end position="175"/>
    </location>
</feature>
<feature type="transmembrane region" description="Helical" evidence="6">
    <location>
        <begin position="106"/>
        <end position="134"/>
    </location>
</feature>
<keyword evidence="5 6" id="KW-0472">Membrane</keyword>
<evidence type="ECO:0000256" key="1">
    <source>
        <dbReference type="ARBA" id="ARBA00004651"/>
    </source>
</evidence>
<dbReference type="InterPro" id="IPR003838">
    <property type="entry name" value="ABC3_permease_C"/>
</dbReference>
<comment type="subcellular location">
    <subcellularLocation>
        <location evidence="1">Cell membrane</location>
        <topology evidence="1">Multi-pass membrane protein</topology>
    </subcellularLocation>
</comment>
<sequence>MRNFYIRLALSNVKKNKPVYYPFFLTNILSVMIFFCMASIQNQTIIATLPGSYIFVQFLKVGVVMTGIFAGVFLLYTNGLLIRQRKKELGLYTIFGLEKKHIAKVLILESMLLTTAGLVAGIVLGIVLGKLFFLVLLKLLHLDSGLTFQFLTEALVQTGICFIVIGVFILFYNLFSVMKAKPVELLYAAHKGDNYHPFVGLKAFLGILCIGGAYALILTTPSPIDIIGRVFPIALLILVGTLFFFSSCSVVLLQALKKNDSYYYKPENFISVSGLIYRLKQNAKGLSNICILSTVVMVIATTTLALYVGQKEMISFRFPMETKISVSDIADGQPALPQFVHKTAEQYDMEISREADYNVTYISGVYKDNTISVYQPDIYPPDMTCGIYLITWEDYSRMEEGAEPLEADEVFVFSSSKDLGVSEISFDSLKYRVKAELSELAIQ</sequence>
<dbReference type="OrthoDB" id="9781780at2"/>
<comment type="caution">
    <text evidence="8">The sequence shown here is derived from an EMBL/GenBank/DDBJ whole genome shotgun (WGS) entry which is preliminary data.</text>
</comment>
<evidence type="ECO:0000256" key="2">
    <source>
        <dbReference type="ARBA" id="ARBA00022475"/>
    </source>
</evidence>
<dbReference type="Pfam" id="PF02687">
    <property type="entry name" value="FtsX"/>
    <property type="match status" value="1"/>
</dbReference>
<evidence type="ECO:0000256" key="6">
    <source>
        <dbReference type="SAM" id="Phobius"/>
    </source>
</evidence>
<keyword evidence="3 6" id="KW-0812">Transmembrane</keyword>
<keyword evidence="9" id="KW-1185">Reference proteome</keyword>
<proteinExistence type="predicted"/>
<dbReference type="PANTHER" id="PTHR46795">
    <property type="entry name" value="ABC TRANSPORTER PERMEASE-RELATED-RELATED"/>
    <property type="match status" value="1"/>
</dbReference>
<reference evidence="8 9" key="1">
    <citation type="submission" date="2018-09" db="EMBL/GenBank/DDBJ databases">
        <title>Murine metabolic-syndrome-specific gut microbial biobank.</title>
        <authorList>
            <person name="Liu C."/>
        </authorList>
    </citation>
    <scope>NUCLEOTIDE SEQUENCE [LARGE SCALE GENOMIC DNA]</scope>
    <source>
        <strain evidence="8 9">0.1xD8-82</strain>
    </source>
</reference>
<feature type="transmembrane region" description="Helical" evidence="6">
    <location>
        <begin position="52"/>
        <end position="76"/>
    </location>
</feature>
<feature type="transmembrane region" description="Helical" evidence="6">
    <location>
        <begin position="20"/>
        <end position="40"/>
    </location>
</feature>
<dbReference type="PANTHER" id="PTHR46795:SF3">
    <property type="entry name" value="ABC TRANSPORTER PERMEASE"/>
    <property type="match status" value="1"/>
</dbReference>